<keyword evidence="2" id="KW-1185">Reference proteome</keyword>
<dbReference type="Proteomes" id="UP000627521">
    <property type="component" value="Unassembled WGS sequence"/>
</dbReference>
<organism evidence="1 2">
    <name type="scientific">Olleya marilimosa</name>
    <dbReference type="NCBI Taxonomy" id="272164"/>
    <lineage>
        <taxon>Bacteria</taxon>
        <taxon>Pseudomonadati</taxon>
        <taxon>Bacteroidota</taxon>
        <taxon>Flavobacteriia</taxon>
        <taxon>Flavobacteriales</taxon>
        <taxon>Flavobacteriaceae</taxon>
    </lineage>
</organism>
<name>A0ABR8LZ75_9FLAO</name>
<dbReference type="RefSeq" id="WP_191099794.1">
    <property type="nucleotide sequence ID" value="NZ_CAXBHU010000004.1"/>
</dbReference>
<reference evidence="1 2" key="1">
    <citation type="submission" date="2020-09" db="EMBL/GenBank/DDBJ databases">
        <title>Bacillus nautilus sp. nov., Chryseoglobus crepusculi sp. nov, and Psychrobacter noctis sp. nov., isolated from deep-sea sponges from the equatorial Atlantic.</title>
        <authorList>
            <person name="Stennett H.L."/>
            <person name="Williams S.E."/>
        </authorList>
    </citation>
    <scope>NUCLEOTIDE SEQUENCE [LARGE SCALE GENOMIC DNA]</scope>
    <source>
        <strain evidence="1 2">28M-24</strain>
    </source>
</reference>
<dbReference type="EMBL" id="JACXXH010000005">
    <property type="protein sequence ID" value="MBD3863805.1"/>
    <property type="molecule type" value="Genomic_DNA"/>
</dbReference>
<gene>
    <name evidence="1" type="ORF">IEG06_10120</name>
</gene>
<proteinExistence type="predicted"/>
<evidence type="ECO:0000313" key="1">
    <source>
        <dbReference type="EMBL" id="MBD3863805.1"/>
    </source>
</evidence>
<accession>A0ABR8LZ75</accession>
<evidence type="ECO:0000313" key="2">
    <source>
        <dbReference type="Proteomes" id="UP000627521"/>
    </source>
</evidence>
<sequence>MKTEKKTKIVEWYSADRMHNMSKTWLSELNFIKDEQVFLEELLTDYTHKIVRAEILDRAKIVTTALLRTARGNQSLINDLTKHEKELSIMVDGKDEIEKEKQYKEDHIALTKTLSSFFYDYKAVKFEVFELVKRLMKTDKDEHLLN</sequence>
<protein>
    <submittedName>
        <fullName evidence="1">Uncharacterized protein</fullName>
    </submittedName>
</protein>
<comment type="caution">
    <text evidence="1">The sequence shown here is derived from an EMBL/GenBank/DDBJ whole genome shotgun (WGS) entry which is preliminary data.</text>
</comment>